<dbReference type="Proteomes" id="UP000027265">
    <property type="component" value="Unassembled WGS sequence"/>
</dbReference>
<dbReference type="InterPro" id="IPR002401">
    <property type="entry name" value="Cyt_P450_E_grp-I"/>
</dbReference>
<dbReference type="Gene3D" id="1.10.630.10">
    <property type="entry name" value="Cytochrome P450"/>
    <property type="match status" value="1"/>
</dbReference>
<dbReference type="GO" id="GO:0016705">
    <property type="term" value="F:oxidoreductase activity, acting on paired donors, with incorporation or reduction of molecular oxygen"/>
    <property type="evidence" value="ECO:0007669"/>
    <property type="project" value="InterPro"/>
</dbReference>
<evidence type="ECO:0008006" key="17">
    <source>
        <dbReference type="Google" id="ProtNLM"/>
    </source>
</evidence>
<comment type="cofactor">
    <cofactor evidence="1 13">
        <name>heme</name>
        <dbReference type="ChEBI" id="CHEBI:30413"/>
    </cofactor>
</comment>
<dbReference type="PROSITE" id="PS00086">
    <property type="entry name" value="CYTOCHROME_P450"/>
    <property type="match status" value="1"/>
</dbReference>
<dbReference type="InterPro" id="IPR017972">
    <property type="entry name" value="Cyt_P450_CS"/>
</dbReference>
<keyword evidence="6" id="KW-0812">Transmembrane</keyword>
<dbReference type="CDD" id="cd11065">
    <property type="entry name" value="CYP64-like"/>
    <property type="match status" value="1"/>
</dbReference>
<evidence type="ECO:0000256" key="5">
    <source>
        <dbReference type="ARBA" id="ARBA00022617"/>
    </source>
</evidence>
<keyword evidence="5 13" id="KW-0349">Heme</keyword>
<evidence type="ECO:0000313" key="15">
    <source>
        <dbReference type="EMBL" id="KDQ54621.1"/>
    </source>
</evidence>
<gene>
    <name evidence="15" type="ORF">JAAARDRAFT_135284</name>
</gene>
<dbReference type="PRINTS" id="PR00385">
    <property type="entry name" value="P450"/>
</dbReference>
<dbReference type="EMBL" id="KL197728">
    <property type="protein sequence ID" value="KDQ54621.1"/>
    <property type="molecule type" value="Genomic_DNA"/>
</dbReference>
<dbReference type="HOGENOM" id="CLU_001570_2_1_1"/>
<evidence type="ECO:0000256" key="10">
    <source>
        <dbReference type="ARBA" id="ARBA00023004"/>
    </source>
</evidence>
<evidence type="ECO:0000256" key="6">
    <source>
        <dbReference type="ARBA" id="ARBA00022692"/>
    </source>
</evidence>
<comment type="subcellular location">
    <subcellularLocation>
        <location evidence="2">Membrane</location>
        <topology evidence="2">Single-pass membrane protein</topology>
    </subcellularLocation>
</comment>
<dbReference type="PANTHER" id="PTHR46300:SF2">
    <property type="entry name" value="CYTOCHROME P450 MONOOXYGENASE ALNH-RELATED"/>
    <property type="match status" value="1"/>
</dbReference>
<comment type="pathway">
    <text evidence="3">Secondary metabolite biosynthesis.</text>
</comment>
<dbReference type="SUPFAM" id="SSF48264">
    <property type="entry name" value="Cytochrome P450"/>
    <property type="match status" value="1"/>
</dbReference>
<dbReference type="GO" id="GO:0020037">
    <property type="term" value="F:heme binding"/>
    <property type="evidence" value="ECO:0007669"/>
    <property type="project" value="InterPro"/>
</dbReference>
<organism evidence="15 16">
    <name type="scientific">Jaapia argillacea MUCL 33604</name>
    <dbReference type="NCBI Taxonomy" id="933084"/>
    <lineage>
        <taxon>Eukaryota</taxon>
        <taxon>Fungi</taxon>
        <taxon>Dikarya</taxon>
        <taxon>Basidiomycota</taxon>
        <taxon>Agaricomycotina</taxon>
        <taxon>Agaricomycetes</taxon>
        <taxon>Agaricomycetidae</taxon>
        <taxon>Jaapiales</taxon>
        <taxon>Jaapiaceae</taxon>
        <taxon>Jaapia</taxon>
    </lineage>
</organism>
<evidence type="ECO:0000256" key="9">
    <source>
        <dbReference type="ARBA" id="ARBA00023002"/>
    </source>
</evidence>
<sequence length="508" mass="57038">MASPALSPLEVIVAALIVLGVVKSFLHRKRSQYHPGPPGLPLVGNTFQVPPKSWNYFKSLGLKYGPVVHISVGGDNVLLLSRALEANELLDKRSAIYSSRPRSIYAGKYQSQGKRTVIMPYGPTLRRHRAIFQQLLQTKSIGAYEIYQDAGSVKLLHDILTQPDDTFMNVHRFSASLIFQLTYGRRLEGDDKDLKAVLRVLENFVREITPGSHLVDALPILDILPDLLAPWRVKALKAHEEEMKLYFRLAKEVKTKMDTGGSNAECFLAHIWEEQEKLDIDEKEIAYVGGTAFEAGTGTTADSILWFLAAALLFPDPIHRAQQEIDAIVGDRMPTFADFKDMPYCAALVKEIFRWCPSIPGMPHASDRDDNFQGYRVDKGTVIMPNIWGMHHDEEKFDPSRYLCSENSDPEALSFEGLVDGHYLFGFGRRICPGRYLASKSVWLAVTRILWAFSILPVVDIDGKPILPDMSKCSGGVTNTPDEFPVRLVCRSEERANTVRQATENIIY</sequence>
<evidence type="ECO:0000256" key="2">
    <source>
        <dbReference type="ARBA" id="ARBA00004167"/>
    </source>
</evidence>
<keyword evidence="10 13" id="KW-0408">Iron</keyword>
<keyword evidence="9 14" id="KW-0560">Oxidoreductase</keyword>
<evidence type="ECO:0000313" key="16">
    <source>
        <dbReference type="Proteomes" id="UP000027265"/>
    </source>
</evidence>
<dbReference type="PANTHER" id="PTHR46300">
    <property type="entry name" value="P450, PUTATIVE (EUROFUNG)-RELATED-RELATED"/>
    <property type="match status" value="1"/>
</dbReference>
<dbReference type="GO" id="GO:0016020">
    <property type="term" value="C:membrane"/>
    <property type="evidence" value="ECO:0007669"/>
    <property type="project" value="UniProtKB-SubCell"/>
</dbReference>
<evidence type="ECO:0000256" key="12">
    <source>
        <dbReference type="ARBA" id="ARBA00023136"/>
    </source>
</evidence>
<feature type="binding site" description="axial binding residue" evidence="13">
    <location>
        <position position="432"/>
    </location>
    <ligand>
        <name>heme</name>
        <dbReference type="ChEBI" id="CHEBI:30413"/>
    </ligand>
    <ligandPart>
        <name>Fe</name>
        <dbReference type="ChEBI" id="CHEBI:18248"/>
    </ligandPart>
</feature>
<keyword evidence="12" id="KW-0472">Membrane</keyword>
<dbReference type="PRINTS" id="PR00463">
    <property type="entry name" value="EP450I"/>
</dbReference>
<evidence type="ECO:0000256" key="11">
    <source>
        <dbReference type="ARBA" id="ARBA00023033"/>
    </source>
</evidence>
<dbReference type="Pfam" id="PF00067">
    <property type="entry name" value="p450"/>
    <property type="match status" value="1"/>
</dbReference>
<comment type="similarity">
    <text evidence="4 14">Belongs to the cytochrome P450 family.</text>
</comment>
<dbReference type="GO" id="GO:0005506">
    <property type="term" value="F:iron ion binding"/>
    <property type="evidence" value="ECO:0007669"/>
    <property type="project" value="InterPro"/>
</dbReference>
<evidence type="ECO:0000256" key="1">
    <source>
        <dbReference type="ARBA" id="ARBA00001971"/>
    </source>
</evidence>
<dbReference type="GO" id="GO:0004497">
    <property type="term" value="F:monooxygenase activity"/>
    <property type="evidence" value="ECO:0007669"/>
    <property type="project" value="UniProtKB-KW"/>
</dbReference>
<dbReference type="InterPro" id="IPR036396">
    <property type="entry name" value="Cyt_P450_sf"/>
</dbReference>
<keyword evidence="16" id="KW-1185">Reference proteome</keyword>
<dbReference type="OrthoDB" id="2789670at2759"/>
<reference evidence="16" key="1">
    <citation type="journal article" date="2014" name="Proc. Natl. Acad. Sci. U.S.A.">
        <title>Extensive sampling of basidiomycete genomes demonstrates inadequacy of the white-rot/brown-rot paradigm for wood decay fungi.</title>
        <authorList>
            <person name="Riley R."/>
            <person name="Salamov A.A."/>
            <person name="Brown D.W."/>
            <person name="Nagy L.G."/>
            <person name="Floudas D."/>
            <person name="Held B.W."/>
            <person name="Levasseur A."/>
            <person name="Lombard V."/>
            <person name="Morin E."/>
            <person name="Otillar R."/>
            <person name="Lindquist E.A."/>
            <person name="Sun H."/>
            <person name="LaButti K.M."/>
            <person name="Schmutz J."/>
            <person name="Jabbour D."/>
            <person name="Luo H."/>
            <person name="Baker S.E."/>
            <person name="Pisabarro A.G."/>
            <person name="Walton J.D."/>
            <person name="Blanchette R.A."/>
            <person name="Henrissat B."/>
            <person name="Martin F."/>
            <person name="Cullen D."/>
            <person name="Hibbett D.S."/>
            <person name="Grigoriev I.V."/>
        </authorList>
    </citation>
    <scope>NUCLEOTIDE SEQUENCE [LARGE SCALE GENOMIC DNA]</scope>
    <source>
        <strain evidence="16">MUCL 33604</strain>
    </source>
</reference>
<keyword evidence="8" id="KW-1133">Transmembrane helix</keyword>
<protein>
    <recommendedName>
        <fullName evidence="17">Cytochrome P450</fullName>
    </recommendedName>
</protein>
<keyword evidence="7 13" id="KW-0479">Metal-binding</keyword>
<evidence type="ECO:0000256" key="8">
    <source>
        <dbReference type="ARBA" id="ARBA00022989"/>
    </source>
</evidence>
<evidence type="ECO:0000256" key="7">
    <source>
        <dbReference type="ARBA" id="ARBA00022723"/>
    </source>
</evidence>
<dbReference type="STRING" id="933084.A0A067PW92"/>
<dbReference type="InParanoid" id="A0A067PW92"/>
<proteinExistence type="inferred from homology"/>
<dbReference type="InterPro" id="IPR050364">
    <property type="entry name" value="Cytochrome_P450_fung"/>
</dbReference>
<evidence type="ECO:0000256" key="14">
    <source>
        <dbReference type="RuleBase" id="RU000461"/>
    </source>
</evidence>
<dbReference type="InterPro" id="IPR001128">
    <property type="entry name" value="Cyt_P450"/>
</dbReference>
<accession>A0A067PW92</accession>
<dbReference type="AlphaFoldDB" id="A0A067PW92"/>
<evidence type="ECO:0000256" key="4">
    <source>
        <dbReference type="ARBA" id="ARBA00010617"/>
    </source>
</evidence>
<evidence type="ECO:0000256" key="13">
    <source>
        <dbReference type="PIRSR" id="PIRSR602401-1"/>
    </source>
</evidence>
<evidence type="ECO:0000256" key="3">
    <source>
        <dbReference type="ARBA" id="ARBA00005179"/>
    </source>
</evidence>
<keyword evidence="11 14" id="KW-0503">Monooxygenase</keyword>
<name>A0A067PW92_9AGAM</name>